<sequence length="144" mass="16323">MSLSSKIISLSTVPIAATIIYIEFRGDLHKCCVGCERWMLSFIIIGFILIASAITEKYRNSDNNKQIYIIPLFSIAPIVILWTVALILLIGPNSADVCRKTSPYVFIFMPLVFLIPLGIIIVILFLYPIFVCLRDIYLICYVIE</sequence>
<keyword evidence="1" id="KW-1133">Transmembrane helix</keyword>
<keyword evidence="1" id="KW-0472">Membrane</keyword>
<evidence type="ECO:0008006" key="3">
    <source>
        <dbReference type="Google" id="ProtNLM"/>
    </source>
</evidence>
<dbReference type="EMBL" id="MK500577">
    <property type="protein sequence ID" value="QBK92395.1"/>
    <property type="molecule type" value="Genomic_DNA"/>
</dbReference>
<evidence type="ECO:0000313" key="2">
    <source>
        <dbReference type="EMBL" id="QBK92395.1"/>
    </source>
</evidence>
<feature type="transmembrane region" description="Helical" evidence="1">
    <location>
        <begin position="7"/>
        <end position="26"/>
    </location>
</feature>
<accession>A0A481ZAA1</accession>
<evidence type="ECO:0000256" key="1">
    <source>
        <dbReference type="SAM" id="Phobius"/>
    </source>
</evidence>
<keyword evidence="1" id="KW-0812">Transmembrane</keyword>
<gene>
    <name evidence="2" type="ORF">LCPAC401_00330</name>
</gene>
<feature type="transmembrane region" description="Helical" evidence="1">
    <location>
        <begin position="103"/>
        <end position="127"/>
    </location>
</feature>
<reference evidence="2" key="1">
    <citation type="journal article" date="2019" name="MBio">
        <title>Virus Genomes from Deep Sea Sediments Expand the Ocean Megavirome and Support Independent Origins of Viral Gigantism.</title>
        <authorList>
            <person name="Backstrom D."/>
            <person name="Yutin N."/>
            <person name="Jorgensen S.L."/>
            <person name="Dharamshi J."/>
            <person name="Homa F."/>
            <person name="Zaremba-Niedwiedzka K."/>
            <person name="Spang A."/>
            <person name="Wolf Y.I."/>
            <person name="Koonin E.V."/>
            <person name="Ettema T.J."/>
        </authorList>
    </citation>
    <scope>NUCLEOTIDE SEQUENCE</scope>
</reference>
<name>A0A481ZAA1_9VIRU</name>
<proteinExistence type="predicted"/>
<feature type="transmembrane region" description="Helical" evidence="1">
    <location>
        <begin position="38"/>
        <end position="55"/>
    </location>
</feature>
<feature type="transmembrane region" description="Helical" evidence="1">
    <location>
        <begin position="67"/>
        <end position="91"/>
    </location>
</feature>
<organism evidence="2">
    <name type="scientific">Pithovirus LCPAC401</name>
    <dbReference type="NCBI Taxonomy" id="2506595"/>
    <lineage>
        <taxon>Viruses</taxon>
        <taxon>Pithoviruses</taxon>
    </lineage>
</organism>
<protein>
    <recommendedName>
        <fullName evidence="3">Transmembrane protein</fullName>
    </recommendedName>
</protein>